<reference evidence="8 9" key="1">
    <citation type="journal article" date="2018" name="Science">
        <title>The opium poppy genome and morphinan production.</title>
        <authorList>
            <person name="Guo L."/>
            <person name="Winzer T."/>
            <person name="Yang X."/>
            <person name="Li Y."/>
            <person name="Ning Z."/>
            <person name="He Z."/>
            <person name="Teodor R."/>
            <person name="Lu Y."/>
            <person name="Bowser T.A."/>
            <person name="Graham I.A."/>
            <person name="Ye K."/>
        </authorList>
    </citation>
    <scope>NUCLEOTIDE SEQUENCE [LARGE SCALE GENOMIC DNA]</scope>
    <source>
        <strain evidence="9">cv. HN1</strain>
        <tissue evidence="8">Leaves</tissue>
    </source>
</reference>
<dbReference type="InterPro" id="IPR001841">
    <property type="entry name" value="Znf_RING"/>
</dbReference>
<dbReference type="Proteomes" id="UP000316621">
    <property type="component" value="Chromosome 6"/>
</dbReference>
<dbReference type="InterPro" id="IPR036529">
    <property type="entry name" value="KIX_dom_sf"/>
</dbReference>
<dbReference type="OMA" id="RYEERVY"/>
<dbReference type="InterPro" id="IPR036546">
    <property type="entry name" value="MED15_KIX"/>
</dbReference>
<evidence type="ECO:0000256" key="6">
    <source>
        <dbReference type="PROSITE-ProRule" id="PRU00175"/>
    </source>
</evidence>
<dbReference type="GO" id="GO:0005634">
    <property type="term" value="C:nucleus"/>
    <property type="evidence" value="ECO:0007669"/>
    <property type="project" value="UniProtKB-SubCell"/>
</dbReference>
<dbReference type="SUPFAM" id="SSF47040">
    <property type="entry name" value="Kix domain of CBP (creb binding protein)"/>
    <property type="match status" value="1"/>
</dbReference>
<evidence type="ECO:0000256" key="3">
    <source>
        <dbReference type="ARBA" id="ARBA00022771"/>
    </source>
</evidence>
<dbReference type="AlphaFoldDB" id="A0A4Y7JZG4"/>
<dbReference type="PANTHER" id="PTHR45969">
    <property type="entry name" value="RING ZINC FINGER PROTEIN-RELATED"/>
    <property type="match status" value="1"/>
</dbReference>
<keyword evidence="9" id="KW-1185">Reference proteome</keyword>
<organism evidence="8 9">
    <name type="scientific">Papaver somniferum</name>
    <name type="common">Opium poppy</name>
    <dbReference type="NCBI Taxonomy" id="3469"/>
    <lineage>
        <taxon>Eukaryota</taxon>
        <taxon>Viridiplantae</taxon>
        <taxon>Streptophyta</taxon>
        <taxon>Embryophyta</taxon>
        <taxon>Tracheophyta</taxon>
        <taxon>Spermatophyta</taxon>
        <taxon>Magnoliopsida</taxon>
        <taxon>Ranunculales</taxon>
        <taxon>Papaveraceae</taxon>
        <taxon>Papaveroideae</taxon>
        <taxon>Papaver</taxon>
    </lineage>
</organism>
<dbReference type="PROSITE" id="PS50089">
    <property type="entry name" value="ZF_RING_2"/>
    <property type="match status" value="1"/>
</dbReference>
<evidence type="ECO:0000313" key="9">
    <source>
        <dbReference type="Proteomes" id="UP000316621"/>
    </source>
</evidence>
<keyword evidence="3 6" id="KW-0863">Zinc-finger</keyword>
<dbReference type="Gramene" id="RZC66067">
    <property type="protein sequence ID" value="RZC66067"/>
    <property type="gene ID" value="C5167_009748"/>
</dbReference>
<dbReference type="GO" id="GO:0006355">
    <property type="term" value="P:regulation of DNA-templated transcription"/>
    <property type="evidence" value="ECO:0007669"/>
    <property type="project" value="InterPro"/>
</dbReference>
<keyword evidence="4" id="KW-0862">Zinc</keyword>
<dbReference type="SMART" id="SM00184">
    <property type="entry name" value="RING"/>
    <property type="match status" value="1"/>
</dbReference>
<accession>A0A4Y7JZG4</accession>
<protein>
    <recommendedName>
        <fullName evidence="7">RING-type domain-containing protein</fullName>
    </recommendedName>
</protein>
<dbReference type="Gene3D" id="3.30.40.10">
    <property type="entry name" value="Zinc/RING finger domain, C3HC4 (zinc finger)"/>
    <property type="match status" value="1"/>
</dbReference>
<evidence type="ECO:0000256" key="2">
    <source>
        <dbReference type="ARBA" id="ARBA00022723"/>
    </source>
</evidence>
<keyword evidence="2" id="KW-0479">Metal-binding</keyword>
<dbReference type="GO" id="GO:0003712">
    <property type="term" value="F:transcription coregulator activity"/>
    <property type="evidence" value="ECO:0007669"/>
    <property type="project" value="InterPro"/>
</dbReference>
<evidence type="ECO:0000256" key="5">
    <source>
        <dbReference type="ARBA" id="ARBA00023242"/>
    </source>
</evidence>
<dbReference type="Pfam" id="PF13639">
    <property type="entry name" value="zf-RING_2"/>
    <property type="match status" value="1"/>
</dbReference>
<proteinExistence type="predicted"/>
<sequence length="199" mass="22911">MDDQYWRDGVDARARQWITDELIQSLMTHLPPEEFDATNSFAVRFERDVYNSATSREDYLYKISRKALTARLQIDETIFASSSTLAASASASASVPTANFTPAIATPAHQTLAPRGRIRFQEESVKRKLRVMEFGDFCRKSKKRKVEEEDSICSICMDRLETSDKIRELSRCSHVFHKGCLDKWIDRHRFSCPYCRAGL</sequence>
<gene>
    <name evidence="8" type="ORF">C5167_009748</name>
</gene>
<dbReference type="PANTHER" id="PTHR45969:SF81">
    <property type="entry name" value="OS08G0157400 PROTEIN"/>
    <property type="match status" value="1"/>
</dbReference>
<dbReference type="EMBL" id="CM010720">
    <property type="protein sequence ID" value="RZC66067.1"/>
    <property type="molecule type" value="Genomic_DNA"/>
</dbReference>
<evidence type="ECO:0000256" key="4">
    <source>
        <dbReference type="ARBA" id="ARBA00022833"/>
    </source>
</evidence>
<feature type="domain" description="RING-type" evidence="7">
    <location>
        <begin position="153"/>
        <end position="196"/>
    </location>
</feature>
<dbReference type="GO" id="GO:0008270">
    <property type="term" value="F:zinc ion binding"/>
    <property type="evidence" value="ECO:0007669"/>
    <property type="project" value="UniProtKB-KW"/>
</dbReference>
<evidence type="ECO:0000256" key="1">
    <source>
        <dbReference type="ARBA" id="ARBA00004123"/>
    </source>
</evidence>
<evidence type="ECO:0000313" key="8">
    <source>
        <dbReference type="EMBL" id="RZC66067.1"/>
    </source>
</evidence>
<keyword evidence="5" id="KW-0539">Nucleus</keyword>
<dbReference type="SUPFAM" id="SSF57850">
    <property type="entry name" value="RING/U-box"/>
    <property type="match status" value="1"/>
</dbReference>
<dbReference type="GO" id="GO:0016567">
    <property type="term" value="P:protein ubiquitination"/>
    <property type="evidence" value="ECO:0007669"/>
    <property type="project" value="TreeGrafter"/>
</dbReference>
<dbReference type="GO" id="GO:0061630">
    <property type="term" value="F:ubiquitin protein ligase activity"/>
    <property type="evidence" value="ECO:0007669"/>
    <property type="project" value="TreeGrafter"/>
</dbReference>
<dbReference type="InterPro" id="IPR013083">
    <property type="entry name" value="Znf_RING/FYVE/PHD"/>
</dbReference>
<dbReference type="Gene3D" id="1.10.246.20">
    <property type="entry name" value="Coactivator CBP, KIX domain"/>
    <property type="match status" value="1"/>
</dbReference>
<name>A0A4Y7JZG4_PAPSO</name>
<comment type="subcellular location">
    <subcellularLocation>
        <location evidence="1">Nucleus</location>
    </subcellularLocation>
</comment>
<evidence type="ECO:0000259" key="7">
    <source>
        <dbReference type="PROSITE" id="PS50089"/>
    </source>
</evidence>
<dbReference type="Pfam" id="PF16987">
    <property type="entry name" value="KIX_2"/>
    <property type="match status" value="1"/>
</dbReference>